<protein>
    <submittedName>
        <fullName evidence="5">NTP_transferase and HAD_HisB-N domain-containing protein</fullName>
    </submittedName>
</protein>
<dbReference type="Gene3D" id="3.40.50.1000">
    <property type="entry name" value="HAD superfamily/HAD-like"/>
    <property type="match status" value="1"/>
</dbReference>
<dbReference type="Gene3D" id="3.90.550.10">
    <property type="entry name" value="Spore Coat Polysaccharide Biosynthesis Protein SpsA, Chain A"/>
    <property type="match status" value="1"/>
</dbReference>
<accession>A0A6S6I1I2</accession>
<dbReference type="GO" id="GO:0016791">
    <property type="term" value="F:phosphatase activity"/>
    <property type="evidence" value="ECO:0007669"/>
    <property type="project" value="InterPro"/>
</dbReference>
<dbReference type="NCBIfam" id="TIGR01662">
    <property type="entry name" value="HAD-SF-IIIA"/>
    <property type="match status" value="1"/>
</dbReference>
<dbReference type="GO" id="GO:0046872">
    <property type="term" value="F:metal ion binding"/>
    <property type="evidence" value="ECO:0007669"/>
    <property type="project" value="UniProtKB-KW"/>
</dbReference>
<sequence>MEKKIKIVIMAGGMGTRIKSINSDIPKPMIPMIDKPILEYQLEVIKEQGFDNVCIVVGHKSNVIIDYFGDGSNISKVTGQSFDVAIEYFVEESPLGTGGALYKIKEKLDTNFILINGDIIFDVDLNRMMNEHIRNKTIATILTHPNDHPFDSGIIVTEANTQIVSHWYHKEETRGWYKNRVNAGIHILSNELFESYDIPNILEKDKIDLDRDILQHLLNDKQLSAYDSSEYVKDMGTPDRYYEIRNDLINGKVKRRNLVNPQKAVFLDRDGTINKHVGFLTNIDEVQLLEGVSKAIKLLNNSDYLVVIITNQPVIARGDLTVSELEIIHNKIETLLGNDGCYVDAIYYCPHHPDSGFEGEIPELKFKCSCRKPEIGLFERAARDLNIDCTQSWMIGDSESDVVAGTRAGCKTILLGENNPKPVSNLLEAIENIVL</sequence>
<dbReference type="InterPro" id="IPR006543">
    <property type="entry name" value="Histidinol-phos"/>
</dbReference>
<dbReference type="InterPro" id="IPR036412">
    <property type="entry name" value="HAD-like_sf"/>
</dbReference>
<evidence type="ECO:0000256" key="3">
    <source>
        <dbReference type="ARBA" id="ARBA00022801"/>
    </source>
</evidence>
<keyword evidence="5" id="KW-0808">Transferase</keyword>
<dbReference type="PANTHER" id="PTHR22572">
    <property type="entry name" value="SUGAR-1-PHOSPHATE GUANYL TRANSFERASE"/>
    <property type="match status" value="1"/>
</dbReference>
<reference evidence="5" key="1">
    <citation type="submission" date="2020-02" db="EMBL/GenBank/DDBJ databases">
        <title>Development of a multiplex PCR-based assay for rapid serotyping of Erysipelothrix species.</title>
        <authorList>
            <person name="Shimoji Y."/>
            <person name="Shiraiwa K."/>
            <person name="Tominaga H."/>
            <person name="Nishikawa S."/>
            <person name="Eguchi M."/>
            <person name="Hikono H."/>
            <person name="Ogawa Y."/>
        </authorList>
    </citation>
    <scope>NUCLEOTIDE SEQUENCE</scope>
    <source>
        <strain evidence="5">KS20A</strain>
    </source>
</reference>
<evidence type="ECO:0000259" key="4">
    <source>
        <dbReference type="Pfam" id="PF00483"/>
    </source>
</evidence>
<dbReference type="InterPro" id="IPR029044">
    <property type="entry name" value="Nucleotide-diphossugar_trans"/>
</dbReference>
<dbReference type="CDD" id="cd07503">
    <property type="entry name" value="HAD_HisB-N"/>
    <property type="match status" value="1"/>
</dbReference>
<proteinExistence type="predicted"/>
<dbReference type="InterPro" id="IPR023214">
    <property type="entry name" value="HAD_sf"/>
</dbReference>
<dbReference type="InterPro" id="IPR005835">
    <property type="entry name" value="NTP_transferase_dom"/>
</dbReference>
<evidence type="ECO:0000256" key="1">
    <source>
        <dbReference type="ARBA" id="ARBA00022490"/>
    </source>
</evidence>
<keyword evidence="1" id="KW-0963">Cytoplasm</keyword>
<dbReference type="InterPro" id="IPR050486">
    <property type="entry name" value="Mannose-1P_guanyltransferase"/>
</dbReference>
<keyword evidence="2" id="KW-0479">Metal-binding</keyword>
<dbReference type="AlphaFoldDB" id="A0A6S6I1I2"/>
<dbReference type="GO" id="GO:0016740">
    <property type="term" value="F:transferase activity"/>
    <property type="evidence" value="ECO:0007669"/>
    <property type="project" value="UniProtKB-KW"/>
</dbReference>
<organism evidence="5">
    <name type="scientific">Erysipelothrix tonsillarum</name>
    <dbReference type="NCBI Taxonomy" id="38402"/>
    <lineage>
        <taxon>Bacteria</taxon>
        <taxon>Bacillati</taxon>
        <taxon>Bacillota</taxon>
        <taxon>Erysipelotrichia</taxon>
        <taxon>Erysipelotrichales</taxon>
        <taxon>Erysipelotrichaceae</taxon>
        <taxon>Erysipelothrix</taxon>
    </lineage>
</organism>
<dbReference type="NCBIfam" id="TIGR01656">
    <property type="entry name" value="Histidinol-ppas"/>
    <property type="match status" value="1"/>
</dbReference>
<dbReference type="Pfam" id="PF00483">
    <property type="entry name" value="NTP_transferase"/>
    <property type="match status" value="1"/>
</dbReference>
<name>A0A6S6I1I2_9FIRM</name>
<dbReference type="CDD" id="cd04181">
    <property type="entry name" value="NTP_transferase"/>
    <property type="match status" value="1"/>
</dbReference>
<keyword evidence="3" id="KW-0378">Hydrolase</keyword>
<dbReference type="EMBL" id="LC528617">
    <property type="protein sequence ID" value="BCB22842.1"/>
    <property type="molecule type" value="Genomic_DNA"/>
</dbReference>
<evidence type="ECO:0000313" key="5">
    <source>
        <dbReference type="EMBL" id="BCB22842.1"/>
    </source>
</evidence>
<dbReference type="InterPro" id="IPR006549">
    <property type="entry name" value="HAD-SF_hydro_IIIA"/>
</dbReference>
<feature type="domain" description="Nucleotidyl transferase" evidence="4">
    <location>
        <begin position="7"/>
        <end position="248"/>
    </location>
</feature>
<dbReference type="SUPFAM" id="SSF53448">
    <property type="entry name" value="Nucleotide-diphospho-sugar transferases"/>
    <property type="match status" value="1"/>
</dbReference>
<dbReference type="SUPFAM" id="SSF56784">
    <property type="entry name" value="HAD-like"/>
    <property type="match status" value="1"/>
</dbReference>
<evidence type="ECO:0000256" key="2">
    <source>
        <dbReference type="ARBA" id="ARBA00022723"/>
    </source>
</evidence>
<dbReference type="Pfam" id="PF13242">
    <property type="entry name" value="Hydrolase_like"/>
    <property type="match status" value="1"/>
</dbReference>